<protein>
    <submittedName>
        <fullName evidence="2">Minor tail protein</fullName>
    </submittedName>
</protein>
<keyword evidence="3" id="KW-1185">Reference proteome</keyword>
<dbReference type="InterPro" id="IPR001466">
    <property type="entry name" value="Beta-lactam-related"/>
</dbReference>
<dbReference type="GeneID" id="64871592"/>
<evidence type="ECO:0000313" key="3">
    <source>
        <dbReference type="Proteomes" id="UP000509248"/>
    </source>
</evidence>
<dbReference type="Pfam" id="PF00144">
    <property type="entry name" value="Beta-lactamase"/>
    <property type="match status" value="1"/>
</dbReference>
<dbReference type="RefSeq" id="YP_010061960.1">
    <property type="nucleotide sequence ID" value="NC_054789.1"/>
</dbReference>
<sequence length="406" mass="43539">MSGITLGEKPIKRVSWGSQEIKKISLGNSLLWAAEDPDMSQANKTAIDGFTTAFMTQFKIPGVSFMISGPAGKYAKAFGTTAGRPLALGDHFRIGSITKILVAEAIWEQIDKGTLHLTDTVEQYVPGLPSGNVITIRNLLQMTSGLYNEQSNTTFMLNFVLNQQTAWSAGQTLALAKANPLSAPPGTKYAYTNSQYIVLGYVLEKVTNKPIRDIVLGVAQRFGMTQTYWPTGGTIAPNSFPEPAVHGYGPNPMASIPIIQWFVPAVTDQTAINPEIFACAGALVSTLADLQKLGEHIRDGTLLSTSSQAQLLTTSNCIGVAQGAHGTEAPARFGHGFGLINLGEWWGHPGGINGYGTICFFHKPTGAVIVGLQNFSGLQIESHLLPQIAQRLYPGSMVEPSNYITL</sequence>
<accession>A0A6N0A4J0</accession>
<dbReference type="PANTHER" id="PTHR46825">
    <property type="entry name" value="D-ALANYL-D-ALANINE-CARBOXYPEPTIDASE/ENDOPEPTIDASE AMPH"/>
    <property type="match status" value="1"/>
</dbReference>
<dbReference type="SUPFAM" id="SSF56601">
    <property type="entry name" value="beta-lactamase/transpeptidase-like"/>
    <property type="match status" value="1"/>
</dbReference>
<name>A0A6N0A4J0_9CAUD</name>
<evidence type="ECO:0000259" key="1">
    <source>
        <dbReference type="Pfam" id="PF00144"/>
    </source>
</evidence>
<dbReference type="EMBL" id="MT553337">
    <property type="protein sequence ID" value="QKO02402.1"/>
    <property type="molecule type" value="Genomic_DNA"/>
</dbReference>
<feature type="domain" description="Beta-lactamase-related" evidence="1">
    <location>
        <begin position="49"/>
        <end position="377"/>
    </location>
</feature>
<reference evidence="2 3" key="1">
    <citation type="submission" date="2020-06" db="EMBL/GenBank/DDBJ databases">
        <authorList>
            <person name="Fast K.M."/>
            <person name="Johnson K."/>
            <person name="Mayfield K.N."/>
            <person name="Stephens L.A."/>
            <person name="Reid T.H."/>
            <person name="Ryan E.D."/>
            <person name="Keener T.W."/>
            <person name="Sandel M.W."/>
            <person name="Garlena R.A."/>
            <person name="Russell D.A."/>
            <person name="Pope W.H."/>
            <person name="Jacobs-Sera D."/>
            <person name="Hatfull G.F."/>
        </authorList>
    </citation>
    <scope>NUCLEOTIDE SEQUENCE [LARGE SCALE GENOMIC DNA]</scope>
</reference>
<evidence type="ECO:0000313" key="2">
    <source>
        <dbReference type="EMBL" id="QKO02402.1"/>
    </source>
</evidence>
<dbReference type="PANTHER" id="PTHR46825:SF7">
    <property type="entry name" value="D-ALANYL-D-ALANINE CARBOXYPEPTIDASE"/>
    <property type="match status" value="1"/>
</dbReference>
<dbReference type="KEGG" id="vg:64871592"/>
<gene>
    <name evidence="2" type="primary">5</name>
    <name evidence="2" type="ORF">SEA_DROOGSARMY_5</name>
</gene>
<proteinExistence type="predicted"/>
<dbReference type="InterPro" id="IPR012338">
    <property type="entry name" value="Beta-lactam/transpept-like"/>
</dbReference>
<dbReference type="Gene3D" id="3.40.710.10">
    <property type="entry name" value="DD-peptidase/beta-lactamase superfamily"/>
    <property type="match status" value="1"/>
</dbReference>
<organism evidence="2 3">
    <name type="scientific">Mycobacterium phage DroogsArmy</name>
    <dbReference type="NCBI Taxonomy" id="2744011"/>
    <lineage>
        <taxon>Viruses</taxon>
        <taxon>Duplodnaviria</taxon>
        <taxon>Heunggongvirae</taxon>
        <taxon>Uroviricota</taxon>
        <taxon>Caudoviricetes</taxon>
        <taxon>Timshelvirus</taxon>
        <taxon>Timshelvirus droogsarmy</taxon>
    </lineage>
</organism>
<dbReference type="InterPro" id="IPR050491">
    <property type="entry name" value="AmpC-like"/>
</dbReference>
<dbReference type="Proteomes" id="UP000509248">
    <property type="component" value="Segment"/>
</dbReference>